<dbReference type="InterPro" id="IPR012349">
    <property type="entry name" value="Split_barrel_FMN-bd"/>
</dbReference>
<keyword evidence="5 9" id="KW-0560">Oxidoreductase</keyword>
<evidence type="ECO:0000256" key="3">
    <source>
        <dbReference type="ARBA" id="ARBA00022630"/>
    </source>
</evidence>
<dbReference type="Gene3D" id="2.30.110.10">
    <property type="entry name" value="Electron Transport, Fmn-binding Protein, Chain A"/>
    <property type="match status" value="1"/>
</dbReference>
<proteinExistence type="inferred from homology"/>
<dbReference type="Pfam" id="PF10590">
    <property type="entry name" value="PNP_phzG_C"/>
    <property type="match status" value="1"/>
</dbReference>
<dbReference type="InterPro" id="IPR019576">
    <property type="entry name" value="Pyridoxamine_oxidase_dimer_C"/>
</dbReference>
<evidence type="ECO:0000256" key="4">
    <source>
        <dbReference type="ARBA" id="ARBA00022643"/>
    </source>
</evidence>
<dbReference type="RefSeq" id="WP_205308505.1">
    <property type="nucleotide sequence ID" value="NZ_BAAAVF010000001.1"/>
</dbReference>
<protein>
    <submittedName>
        <fullName evidence="9">Pyridoxamine 5'-phosphate oxidase</fullName>
        <ecNumber evidence="9">1.4.3.5</ecNumber>
    </submittedName>
</protein>
<evidence type="ECO:0000256" key="2">
    <source>
        <dbReference type="ARBA" id="ARBA00007301"/>
    </source>
</evidence>
<dbReference type="PANTHER" id="PTHR10851">
    <property type="entry name" value="PYRIDOXINE-5-PHOSPHATE OXIDASE"/>
    <property type="match status" value="1"/>
</dbReference>
<sequence>MSNGSPDDAGAGNGDARTGRRTGGTPRDGLDGTGGGTDPAPTLRERLRALPTFGPGLPTLDPDATPSDPVTLFRTWIEEAIDARVPLPHAMTLATAGASGEVHARTVILKDVDPSGWWFATGSSSPKARDLAENPHAALTFLWPVLGRQVRVTGPVTRPDPATSAADFLARSDGSRAAALVGHQSEPLASRQEYSDAFAGALARVQRDPTLVEPAWTAYALAPTTVEFWQASDDRGQTRLRYRAVGHDWEKGLLWP</sequence>
<feature type="region of interest" description="Disordered" evidence="6">
    <location>
        <begin position="1"/>
        <end position="43"/>
    </location>
</feature>
<feature type="compositionally biased region" description="Low complexity" evidence="6">
    <location>
        <begin position="1"/>
        <end position="16"/>
    </location>
</feature>
<feature type="domain" description="Pyridoxamine 5'-phosphate oxidase N-terminal" evidence="7">
    <location>
        <begin position="77"/>
        <end position="195"/>
    </location>
</feature>
<organism evidence="9 10">
    <name type="scientific">Oerskovia jenensis</name>
    <dbReference type="NCBI Taxonomy" id="162169"/>
    <lineage>
        <taxon>Bacteria</taxon>
        <taxon>Bacillati</taxon>
        <taxon>Actinomycetota</taxon>
        <taxon>Actinomycetes</taxon>
        <taxon>Micrococcales</taxon>
        <taxon>Cellulomonadaceae</taxon>
        <taxon>Oerskovia</taxon>
    </lineage>
</organism>
<dbReference type="EMBL" id="JAFBBO010000001">
    <property type="protein sequence ID" value="MBM7480799.1"/>
    <property type="molecule type" value="Genomic_DNA"/>
</dbReference>
<feature type="domain" description="Pyridoxine 5'-phosphate oxidase dimerisation C-terminal" evidence="8">
    <location>
        <begin position="216"/>
        <end position="256"/>
    </location>
</feature>
<evidence type="ECO:0000256" key="5">
    <source>
        <dbReference type="ARBA" id="ARBA00023002"/>
    </source>
</evidence>
<dbReference type="Pfam" id="PF01243">
    <property type="entry name" value="PNPOx_N"/>
    <property type="match status" value="1"/>
</dbReference>
<evidence type="ECO:0000256" key="6">
    <source>
        <dbReference type="SAM" id="MobiDB-lite"/>
    </source>
</evidence>
<comment type="cofactor">
    <cofactor evidence="1">
        <name>FMN</name>
        <dbReference type="ChEBI" id="CHEBI:58210"/>
    </cofactor>
</comment>
<gene>
    <name evidence="9" type="ORF">JOD49_003719</name>
</gene>
<reference evidence="9 10" key="1">
    <citation type="submission" date="2021-01" db="EMBL/GenBank/DDBJ databases">
        <title>Sequencing the genomes of 1000 actinobacteria strains.</title>
        <authorList>
            <person name="Klenk H.-P."/>
        </authorList>
    </citation>
    <scope>NUCLEOTIDE SEQUENCE [LARGE SCALE GENOMIC DNA]</scope>
    <source>
        <strain evidence="9 10">DSM 46000</strain>
    </source>
</reference>
<evidence type="ECO:0000313" key="9">
    <source>
        <dbReference type="EMBL" id="MBM7480799.1"/>
    </source>
</evidence>
<dbReference type="Proteomes" id="UP000698059">
    <property type="component" value="Unassembled WGS sequence"/>
</dbReference>
<keyword evidence="10" id="KW-1185">Reference proteome</keyword>
<keyword evidence="4" id="KW-0288">FMN</keyword>
<comment type="caution">
    <text evidence="9">The sequence shown here is derived from an EMBL/GenBank/DDBJ whole genome shotgun (WGS) entry which is preliminary data.</text>
</comment>
<comment type="similarity">
    <text evidence="2">Belongs to the pyridoxamine 5'-phosphate oxidase family.</text>
</comment>
<dbReference type="NCBIfam" id="NF004231">
    <property type="entry name" value="PRK05679.1"/>
    <property type="match status" value="1"/>
</dbReference>
<evidence type="ECO:0000259" key="7">
    <source>
        <dbReference type="Pfam" id="PF01243"/>
    </source>
</evidence>
<evidence type="ECO:0000313" key="10">
    <source>
        <dbReference type="Proteomes" id="UP000698059"/>
    </source>
</evidence>
<dbReference type="InterPro" id="IPR000659">
    <property type="entry name" value="Pyridox_Oxase"/>
</dbReference>
<accession>A0ABS2LKY9</accession>
<dbReference type="SUPFAM" id="SSF50475">
    <property type="entry name" value="FMN-binding split barrel"/>
    <property type="match status" value="1"/>
</dbReference>
<evidence type="ECO:0000259" key="8">
    <source>
        <dbReference type="Pfam" id="PF10590"/>
    </source>
</evidence>
<dbReference type="GO" id="GO:0004733">
    <property type="term" value="F:pyridoxamine phosphate oxidase activity"/>
    <property type="evidence" value="ECO:0007669"/>
    <property type="project" value="UniProtKB-EC"/>
</dbReference>
<evidence type="ECO:0000256" key="1">
    <source>
        <dbReference type="ARBA" id="ARBA00001917"/>
    </source>
</evidence>
<dbReference type="PANTHER" id="PTHR10851:SF0">
    <property type="entry name" value="PYRIDOXINE-5'-PHOSPHATE OXIDASE"/>
    <property type="match status" value="1"/>
</dbReference>
<dbReference type="InterPro" id="IPR011576">
    <property type="entry name" value="Pyridox_Oxase_N"/>
</dbReference>
<name>A0ABS2LKY9_9CELL</name>
<dbReference type="EC" id="1.4.3.5" evidence="9"/>
<keyword evidence="3" id="KW-0285">Flavoprotein</keyword>